<dbReference type="AlphaFoldDB" id="A0A1E7FHU9"/>
<organism evidence="1 2">
    <name type="scientific">Fragilariopsis cylindrus CCMP1102</name>
    <dbReference type="NCBI Taxonomy" id="635003"/>
    <lineage>
        <taxon>Eukaryota</taxon>
        <taxon>Sar</taxon>
        <taxon>Stramenopiles</taxon>
        <taxon>Ochrophyta</taxon>
        <taxon>Bacillariophyta</taxon>
        <taxon>Bacillariophyceae</taxon>
        <taxon>Bacillariophycidae</taxon>
        <taxon>Bacillariales</taxon>
        <taxon>Bacillariaceae</taxon>
        <taxon>Fragilariopsis</taxon>
    </lineage>
</organism>
<keyword evidence="2" id="KW-1185">Reference proteome</keyword>
<name>A0A1E7FHU9_9STRA</name>
<evidence type="ECO:0000313" key="2">
    <source>
        <dbReference type="Proteomes" id="UP000095751"/>
    </source>
</evidence>
<dbReference type="EMBL" id="KV784357">
    <property type="protein sequence ID" value="OEU17353.1"/>
    <property type="molecule type" value="Genomic_DNA"/>
</dbReference>
<sequence length="398" mass="44770">MQYNNNKDDVIPMAVATAVPQGHTTATPTSNRTLLQQGRSQRVLMGSGSTKQLSGNETESLKDQGFTTGLISSIARSNMTFPLRIWVVDNSGSMMTGDGHRIVQTGNANDVRFVSCSRWAEIQETVEYHAQIAALLGNPTVFRLLNDPGRLAGPQQFSVGERGPDFIAEELNTALTTIKNVQPSGVTPLSEHVREIRANVIAMKDDLSQMGQKVVIVLATDGLPSNEQGVSSSHTRMEFQNALRSLEGLPIWIVVRLCTDEDQVVEFYNNLDSELELSLEVIDDFVGEAEEIYEHNKWLNYALPLHRIREMGFNHKLFDLLDERPLTKDELLEFFALIFGEFDGIPDPQINWKGFCDYISMVVDKEKNQWNPIKKKMMPWINMRQLSKTYGDPTCTIM</sequence>
<dbReference type="KEGG" id="fcy:FRACYDRAFT_268668"/>
<dbReference type="Proteomes" id="UP000095751">
    <property type="component" value="Unassembled WGS sequence"/>
</dbReference>
<evidence type="ECO:0008006" key="3">
    <source>
        <dbReference type="Google" id="ProtNLM"/>
    </source>
</evidence>
<dbReference type="InParanoid" id="A0A1E7FHU9"/>
<gene>
    <name evidence="1" type="ORF">FRACYDRAFT_268668</name>
</gene>
<reference evidence="1 2" key="1">
    <citation type="submission" date="2016-09" db="EMBL/GenBank/DDBJ databases">
        <title>Extensive genetic diversity and differential bi-allelic expression allows diatom success in the polar Southern Ocean.</title>
        <authorList>
            <consortium name="DOE Joint Genome Institute"/>
            <person name="Mock T."/>
            <person name="Otillar R.P."/>
            <person name="Strauss J."/>
            <person name="Dupont C."/>
            <person name="Frickenhaus S."/>
            <person name="Maumus F."/>
            <person name="Mcmullan M."/>
            <person name="Sanges R."/>
            <person name="Schmutz J."/>
            <person name="Toseland A."/>
            <person name="Valas R."/>
            <person name="Veluchamy A."/>
            <person name="Ward B.J."/>
            <person name="Allen A."/>
            <person name="Barry K."/>
            <person name="Falciatore A."/>
            <person name="Ferrante M."/>
            <person name="Fortunato A.E."/>
            <person name="Gloeckner G."/>
            <person name="Gruber A."/>
            <person name="Hipkin R."/>
            <person name="Janech M."/>
            <person name="Kroth P."/>
            <person name="Leese F."/>
            <person name="Lindquist E."/>
            <person name="Lyon B.R."/>
            <person name="Martin J."/>
            <person name="Mayer C."/>
            <person name="Parker M."/>
            <person name="Quesneville H."/>
            <person name="Raymond J."/>
            <person name="Uhlig C."/>
            <person name="Valentin K.U."/>
            <person name="Worden A.Z."/>
            <person name="Armbrust E.V."/>
            <person name="Bowler C."/>
            <person name="Green B."/>
            <person name="Moulton V."/>
            <person name="Van Oosterhout C."/>
            <person name="Grigoriev I."/>
        </authorList>
    </citation>
    <scope>NUCLEOTIDE SEQUENCE [LARGE SCALE GENOMIC DNA]</scope>
    <source>
        <strain evidence="1 2">CCMP1102</strain>
    </source>
</reference>
<dbReference type="OrthoDB" id="2142040at2759"/>
<protein>
    <recommendedName>
        <fullName evidence="3">VWFA domain-containing protein</fullName>
    </recommendedName>
</protein>
<proteinExistence type="predicted"/>
<accession>A0A1E7FHU9</accession>
<evidence type="ECO:0000313" key="1">
    <source>
        <dbReference type="EMBL" id="OEU17353.1"/>
    </source>
</evidence>